<dbReference type="Proteomes" id="UP000236075">
    <property type="component" value="Unassembled WGS sequence"/>
</dbReference>
<evidence type="ECO:0000313" key="3">
    <source>
        <dbReference type="EMBL" id="PND02433.1"/>
    </source>
</evidence>
<keyword evidence="1" id="KW-0812">Transmembrane</keyword>
<protein>
    <recommendedName>
        <fullName evidence="2">CNNM transmembrane domain-containing protein</fullName>
    </recommendedName>
</protein>
<evidence type="ECO:0000259" key="2">
    <source>
        <dbReference type="PROSITE" id="PS51846"/>
    </source>
</evidence>
<dbReference type="InterPro" id="IPR051676">
    <property type="entry name" value="UPF0053_domain"/>
</dbReference>
<dbReference type="PANTHER" id="PTHR43099">
    <property type="entry name" value="UPF0053 PROTEIN YRKA"/>
    <property type="match status" value="1"/>
</dbReference>
<dbReference type="PANTHER" id="PTHR43099:SF5">
    <property type="entry name" value="HLYC_CORC FAMILY TRANSPORTER"/>
    <property type="match status" value="1"/>
</dbReference>
<keyword evidence="1" id="KW-0472">Membrane</keyword>
<dbReference type="RefSeq" id="WP_102748392.1">
    <property type="nucleotide sequence ID" value="NZ_CP072029.1"/>
</dbReference>
<organism evidence="3 4">
    <name type="scientific">Akkermansia muciniphila</name>
    <dbReference type="NCBI Taxonomy" id="239935"/>
    <lineage>
        <taxon>Bacteria</taxon>
        <taxon>Pseudomonadati</taxon>
        <taxon>Verrucomicrobiota</taxon>
        <taxon>Verrucomicrobiia</taxon>
        <taxon>Verrucomicrobiales</taxon>
        <taxon>Akkermansiaceae</taxon>
        <taxon>Akkermansia</taxon>
    </lineage>
</organism>
<dbReference type="PROSITE" id="PS51846">
    <property type="entry name" value="CNNM"/>
    <property type="match status" value="1"/>
</dbReference>
<name>A0AAX0WK15_9BACT</name>
<dbReference type="EMBL" id="PJLB01000008">
    <property type="protein sequence ID" value="PND02433.1"/>
    <property type="molecule type" value="Genomic_DNA"/>
</dbReference>
<sequence length="149" mass="16569">MEKHPEGIGSLLFPGAFVFGELMPKRVGMCAPEVISKLAAVPVKAFSCAAAPFVWVLSKSIVFACNLLGVSNMTDRVTEEEIRLMIQENARDGDVQDVERIFNFGDRNLESIITSRGDIAWLDAKMTEQPCGQGQRPVIRFGPYYKWVT</sequence>
<comment type="caution">
    <text evidence="3">The sequence shown here is derived from an EMBL/GenBank/DDBJ whole genome shotgun (WGS) entry which is preliminary data.</text>
</comment>
<evidence type="ECO:0000313" key="4">
    <source>
        <dbReference type="Proteomes" id="UP000236075"/>
    </source>
</evidence>
<dbReference type="AlphaFoldDB" id="A0AAX0WK15"/>
<accession>A0AAX0WK15</accession>
<evidence type="ECO:0000256" key="1">
    <source>
        <dbReference type="PROSITE-ProRule" id="PRU01193"/>
    </source>
</evidence>
<proteinExistence type="predicted"/>
<feature type="domain" description="CNNM transmembrane" evidence="2">
    <location>
        <begin position="1"/>
        <end position="99"/>
    </location>
</feature>
<dbReference type="Pfam" id="PF01595">
    <property type="entry name" value="CNNM"/>
    <property type="match status" value="1"/>
</dbReference>
<keyword evidence="1" id="KW-1133">Transmembrane helix</keyword>
<reference evidence="3 4" key="1">
    <citation type="journal article" date="2017" name="BMC Genomics">
        <title>Genome sequencing of 39 Akkermansia muciniphila isolates reveals its population structure, genomic and functional diverisity, and global distribution in mammalian gut microbiotas.</title>
        <authorList>
            <person name="Guo X."/>
            <person name="Li S."/>
            <person name="Zhang J."/>
            <person name="Wu F."/>
            <person name="Li X."/>
            <person name="Wu D."/>
            <person name="Zhang M."/>
            <person name="Ou Z."/>
            <person name="Jie Z."/>
            <person name="Yan Q."/>
            <person name="Li P."/>
            <person name="Yi J."/>
            <person name="Peng Y."/>
        </authorList>
    </citation>
    <scope>NUCLEOTIDE SEQUENCE [LARGE SCALE GENOMIC DNA]</scope>
    <source>
        <strain evidence="3 4">GP28</strain>
    </source>
</reference>
<gene>
    <name evidence="3" type="ORF">CXT95_07145</name>
</gene>
<dbReference type="InterPro" id="IPR002550">
    <property type="entry name" value="CNNM"/>
</dbReference>
<dbReference type="GO" id="GO:0016020">
    <property type="term" value="C:membrane"/>
    <property type="evidence" value="ECO:0007669"/>
    <property type="project" value="UniProtKB-UniRule"/>
</dbReference>